<proteinExistence type="predicted"/>
<gene>
    <name evidence="2" type="ORF">CP500_012260</name>
</gene>
<feature type="domain" description="T4 RNA ligase 1-like N-terminal" evidence="1">
    <location>
        <begin position="51"/>
        <end position="244"/>
    </location>
</feature>
<evidence type="ECO:0000313" key="3">
    <source>
        <dbReference type="Proteomes" id="UP000226442"/>
    </source>
</evidence>
<organism evidence="2 3">
    <name type="scientific">Tychonema bourrellyi FEM_GT703</name>
    <dbReference type="NCBI Taxonomy" id="2040638"/>
    <lineage>
        <taxon>Bacteria</taxon>
        <taxon>Bacillati</taxon>
        <taxon>Cyanobacteriota</taxon>
        <taxon>Cyanophyceae</taxon>
        <taxon>Oscillatoriophycideae</taxon>
        <taxon>Oscillatoriales</taxon>
        <taxon>Microcoleaceae</taxon>
        <taxon>Tychonema</taxon>
    </lineage>
</organism>
<evidence type="ECO:0000259" key="1">
    <source>
        <dbReference type="Pfam" id="PF09511"/>
    </source>
</evidence>
<dbReference type="OrthoDB" id="1310645at2"/>
<keyword evidence="2" id="KW-0436">Ligase</keyword>
<sequence>MELQEYLRQHGLENLSETYHIKVTRDRQYPDLVCLKYSQIESPLGEKIVQQCRGIILDSSQDWQIVSYPYDKFFNYGEIHAAKIDWNSAKVYEKLDGSLIVLYFFNQKWRVQSSGTPDAAGEVNGFGFSFAELFWKVWQELGYQLPQETDQCFIFELMTPYNRIVVQQKNNQIVFHGVRNTQTLIEMEPTTWANKYGWELVKSYALTSWKEVIEASQQLDPMDSEGYIICDAKFNRVKVKSPQYVAISHLREGFSTRRMIEIILTNEGEEFLAYFPEWTELYQKVKDKYQSLVQEIEDVYRQHESIEVQKDFAFAVKHLPYSGILFSLRARRVAGVKEALRDVTIHKIEELLGLDYIHLGL</sequence>
<dbReference type="EMBL" id="NXIB02000063">
    <property type="protein sequence ID" value="PHX55150.1"/>
    <property type="molecule type" value="Genomic_DNA"/>
</dbReference>
<dbReference type="Pfam" id="PF09511">
    <property type="entry name" value="RNA_lig_T4_1"/>
    <property type="match status" value="1"/>
</dbReference>
<dbReference type="AlphaFoldDB" id="A0A2G4F066"/>
<dbReference type="GO" id="GO:0016874">
    <property type="term" value="F:ligase activity"/>
    <property type="evidence" value="ECO:0007669"/>
    <property type="project" value="UniProtKB-KW"/>
</dbReference>
<keyword evidence="3" id="KW-1185">Reference proteome</keyword>
<dbReference type="Proteomes" id="UP000226442">
    <property type="component" value="Unassembled WGS sequence"/>
</dbReference>
<reference evidence="2" key="1">
    <citation type="submission" date="2017-10" db="EMBL/GenBank/DDBJ databases">
        <title>Draft genome sequence of the planktic cyanobacteria Tychonema bourrellyi isolated from alpine lentic freshwater.</title>
        <authorList>
            <person name="Tett A."/>
            <person name="Armanini F."/>
            <person name="Asnicar F."/>
            <person name="Boscaini A."/>
            <person name="Pasolli E."/>
            <person name="Zolfo M."/>
            <person name="Donati C."/>
            <person name="Salmaso N."/>
            <person name="Segata N."/>
        </authorList>
    </citation>
    <scope>NUCLEOTIDE SEQUENCE</scope>
    <source>
        <strain evidence="2">FEM_GT703</strain>
    </source>
</reference>
<comment type="caution">
    <text evidence="2">The sequence shown here is derived from an EMBL/GenBank/DDBJ whole genome shotgun (WGS) entry which is preliminary data.</text>
</comment>
<protein>
    <submittedName>
        <fullName evidence="2">2'-5' RNA ligase</fullName>
    </submittedName>
</protein>
<dbReference type="InterPro" id="IPR019039">
    <property type="entry name" value="T4-Rnl1-like_N"/>
</dbReference>
<dbReference type="RefSeq" id="WP_096829978.1">
    <property type="nucleotide sequence ID" value="NZ_NXIB02000063.1"/>
</dbReference>
<accession>A0A2G4F066</accession>
<evidence type="ECO:0000313" key="2">
    <source>
        <dbReference type="EMBL" id="PHX55150.1"/>
    </source>
</evidence>
<name>A0A2G4F066_9CYAN</name>